<dbReference type="EMBL" id="CAKOFQ010007446">
    <property type="protein sequence ID" value="CAH2001372.1"/>
    <property type="molecule type" value="Genomic_DNA"/>
</dbReference>
<comment type="caution">
    <text evidence="2">The sequence shown here is derived from an EMBL/GenBank/DDBJ whole genome shotgun (WGS) entry which is preliminary data.</text>
</comment>
<gene>
    <name evidence="2" type="ORF">ACAOBT_LOCUS26149</name>
</gene>
<proteinExistence type="predicted"/>
<organism evidence="2 3">
    <name type="scientific">Acanthoscelides obtectus</name>
    <name type="common">Bean weevil</name>
    <name type="synonym">Bruchus obtectus</name>
    <dbReference type="NCBI Taxonomy" id="200917"/>
    <lineage>
        <taxon>Eukaryota</taxon>
        <taxon>Metazoa</taxon>
        <taxon>Ecdysozoa</taxon>
        <taxon>Arthropoda</taxon>
        <taxon>Hexapoda</taxon>
        <taxon>Insecta</taxon>
        <taxon>Pterygota</taxon>
        <taxon>Neoptera</taxon>
        <taxon>Endopterygota</taxon>
        <taxon>Coleoptera</taxon>
        <taxon>Polyphaga</taxon>
        <taxon>Cucujiformia</taxon>
        <taxon>Chrysomeloidea</taxon>
        <taxon>Chrysomelidae</taxon>
        <taxon>Bruchinae</taxon>
        <taxon>Bruchini</taxon>
        <taxon>Acanthoscelides</taxon>
    </lineage>
</organism>
<dbReference type="AlphaFoldDB" id="A0A9P0LU31"/>
<accession>A0A9P0LU31</accession>
<dbReference type="OrthoDB" id="6727744at2759"/>
<keyword evidence="3" id="KW-1185">Reference proteome</keyword>
<evidence type="ECO:0000256" key="1">
    <source>
        <dbReference type="SAM" id="Phobius"/>
    </source>
</evidence>
<feature type="transmembrane region" description="Helical" evidence="1">
    <location>
        <begin position="46"/>
        <end position="70"/>
    </location>
</feature>
<evidence type="ECO:0000313" key="2">
    <source>
        <dbReference type="EMBL" id="CAH2001372.1"/>
    </source>
</evidence>
<keyword evidence="1" id="KW-1133">Transmembrane helix</keyword>
<dbReference type="Proteomes" id="UP001152888">
    <property type="component" value="Unassembled WGS sequence"/>
</dbReference>
<evidence type="ECO:0000313" key="3">
    <source>
        <dbReference type="Proteomes" id="UP001152888"/>
    </source>
</evidence>
<name>A0A9P0LU31_ACAOB</name>
<feature type="transmembrane region" description="Helical" evidence="1">
    <location>
        <begin position="103"/>
        <end position="128"/>
    </location>
</feature>
<feature type="transmembrane region" description="Helical" evidence="1">
    <location>
        <begin position="77"/>
        <end position="97"/>
    </location>
</feature>
<keyword evidence="1" id="KW-0812">Transmembrane</keyword>
<keyword evidence="1" id="KW-0472">Membrane</keyword>
<sequence>MPKRFLFLSLGKGAAVMAGSNFLIASMAILGATIELYRTQSDENRLYLILTLIMGIFNVIVGAIMVAALIKGKERLVFLYMVLELTNLMIITIFALINTFRQGYYHLSIVLFICFFLWYGLWCTWSFYAELAEYNSVKSGPTEIVYQQNINPVAFPDRAMESTHV</sequence>
<protein>
    <submittedName>
        <fullName evidence="2">Uncharacterized protein</fullName>
    </submittedName>
</protein>
<reference evidence="2" key="1">
    <citation type="submission" date="2022-03" db="EMBL/GenBank/DDBJ databases">
        <authorList>
            <person name="Sayadi A."/>
        </authorList>
    </citation>
    <scope>NUCLEOTIDE SEQUENCE</scope>
</reference>
<feature type="transmembrane region" description="Helical" evidence="1">
    <location>
        <begin position="12"/>
        <end position="34"/>
    </location>
</feature>